<proteinExistence type="predicted"/>
<evidence type="ECO:0000313" key="1">
    <source>
        <dbReference type="EMBL" id="THU98389.1"/>
    </source>
</evidence>
<sequence length="169" mass="20056">MYPNIEDPYSYYDYQYYSYNYRYAKMERVGQDDLWKHVKTQCKGQVSGLIEVGFNVEVWMVLEVKAEALEIRQWIKNDHSARMQYVMETLGLLPRKLTKIIRSTGLLHTPIDLKLPPYMPQYYTTLQWDGHLLNTFNVFLGKSNLRSGKEEEEERKDMLGFLNANLINI</sequence>
<reference evidence="1 2" key="1">
    <citation type="journal article" date="2019" name="Nat. Ecol. Evol.">
        <title>Megaphylogeny resolves global patterns of mushroom evolution.</title>
        <authorList>
            <person name="Varga T."/>
            <person name="Krizsan K."/>
            <person name="Foldi C."/>
            <person name="Dima B."/>
            <person name="Sanchez-Garcia M."/>
            <person name="Sanchez-Ramirez S."/>
            <person name="Szollosi G.J."/>
            <person name="Szarkandi J.G."/>
            <person name="Papp V."/>
            <person name="Albert L."/>
            <person name="Andreopoulos W."/>
            <person name="Angelini C."/>
            <person name="Antonin V."/>
            <person name="Barry K.W."/>
            <person name="Bougher N.L."/>
            <person name="Buchanan P."/>
            <person name="Buyck B."/>
            <person name="Bense V."/>
            <person name="Catcheside P."/>
            <person name="Chovatia M."/>
            <person name="Cooper J."/>
            <person name="Damon W."/>
            <person name="Desjardin D."/>
            <person name="Finy P."/>
            <person name="Geml J."/>
            <person name="Haridas S."/>
            <person name="Hughes K."/>
            <person name="Justo A."/>
            <person name="Karasinski D."/>
            <person name="Kautmanova I."/>
            <person name="Kiss B."/>
            <person name="Kocsube S."/>
            <person name="Kotiranta H."/>
            <person name="LaButti K.M."/>
            <person name="Lechner B.E."/>
            <person name="Liimatainen K."/>
            <person name="Lipzen A."/>
            <person name="Lukacs Z."/>
            <person name="Mihaltcheva S."/>
            <person name="Morgado L.N."/>
            <person name="Niskanen T."/>
            <person name="Noordeloos M.E."/>
            <person name="Ohm R.A."/>
            <person name="Ortiz-Santana B."/>
            <person name="Ovrebo C."/>
            <person name="Racz N."/>
            <person name="Riley R."/>
            <person name="Savchenko A."/>
            <person name="Shiryaev A."/>
            <person name="Soop K."/>
            <person name="Spirin V."/>
            <person name="Szebenyi C."/>
            <person name="Tomsovsky M."/>
            <person name="Tulloss R.E."/>
            <person name="Uehling J."/>
            <person name="Grigoriev I.V."/>
            <person name="Vagvolgyi C."/>
            <person name="Papp T."/>
            <person name="Martin F.M."/>
            <person name="Miettinen O."/>
            <person name="Hibbett D.S."/>
            <person name="Nagy L.G."/>
        </authorList>
    </citation>
    <scope>NUCLEOTIDE SEQUENCE [LARGE SCALE GENOMIC DNA]</scope>
    <source>
        <strain evidence="1 2">CBS 962.96</strain>
    </source>
</reference>
<evidence type="ECO:0000313" key="2">
    <source>
        <dbReference type="Proteomes" id="UP000297245"/>
    </source>
</evidence>
<protein>
    <submittedName>
        <fullName evidence="1">Uncharacterized protein</fullName>
    </submittedName>
</protein>
<organism evidence="1 2">
    <name type="scientific">Dendrothele bispora (strain CBS 962.96)</name>
    <dbReference type="NCBI Taxonomy" id="1314807"/>
    <lineage>
        <taxon>Eukaryota</taxon>
        <taxon>Fungi</taxon>
        <taxon>Dikarya</taxon>
        <taxon>Basidiomycota</taxon>
        <taxon>Agaricomycotina</taxon>
        <taxon>Agaricomycetes</taxon>
        <taxon>Agaricomycetidae</taxon>
        <taxon>Agaricales</taxon>
        <taxon>Agaricales incertae sedis</taxon>
        <taxon>Dendrothele</taxon>
    </lineage>
</organism>
<gene>
    <name evidence="1" type="ORF">K435DRAFT_795770</name>
</gene>
<dbReference type="Proteomes" id="UP000297245">
    <property type="component" value="Unassembled WGS sequence"/>
</dbReference>
<keyword evidence="2" id="KW-1185">Reference proteome</keyword>
<dbReference type="AlphaFoldDB" id="A0A4S8M7T1"/>
<accession>A0A4S8M7T1</accession>
<name>A0A4S8M7T1_DENBC</name>
<dbReference type="EMBL" id="ML179137">
    <property type="protein sequence ID" value="THU98389.1"/>
    <property type="molecule type" value="Genomic_DNA"/>
</dbReference>